<evidence type="ECO:0000256" key="2">
    <source>
        <dbReference type="SAM" id="MobiDB-lite"/>
    </source>
</evidence>
<evidence type="ECO:0000259" key="3">
    <source>
        <dbReference type="Pfam" id="PF03732"/>
    </source>
</evidence>
<dbReference type="InterPro" id="IPR005162">
    <property type="entry name" value="Retrotrans_gag_dom"/>
</dbReference>
<proteinExistence type="predicted"/>
<dbReference type="Proteomes" id="UP001054889">
    <property type="component" value="Unassembled WGS sequence"/>
</dbReference>
<sequence length="645" mass="71193">MEGNLNDAHAVIAQQEQLIGHLQAANGQLNAILNDEPPIPLAVIPPDDTDLSKNGDSGIDFEAPPGPGDTVMESDGDSHVGLTCLFMCQMVQTRRGGENVGDAPGASNVSGNGPLPNAPPMTAMEQLIHNQNEMFRMFMENMNLGDPLEVDNFFRTLESKFALLHCIEQQKPLFAAQQLRGSVSAWWASFTATLTAGHQVTWAEFCTAFHAHHIPAGLMKRKLQEFLNLKQGSRTVQEYARKFNYLAQYASYHAYTDEKKKDCFHSSLTPKLQDRLAQVTAGTFNDLMSAAIVQEDAIRANQEDKKRKHAMGSSSGSAPPKYKLAITSPTGQKFRAAVLSGGGPRPSFSQQHSRFHGGNQQQSSGSHPPQQNNQVVKTNSSQPSHHRLAVKLDDSAPATLSLGARRAPPPNPPLPSHLVAGVITVSTRPPDPSRRIPALRRPFQLSRRPPLPFPPFPGELRPRSGKPSRARVSAHQFKSQPMVFLKLLIVIVVTRWCGKMAANNDQTPLGWEITDGMEFTGMTHLFLRVLRGFGYDVPPTRNQAKDVEITVLNQQIQATNEEMDAIIEERDQALQDAESFEHDMIEAQDDLDAFKAAHLPIEGNWVEITLEYGEQESVEMAPVGNNDVEMMDPEEPEEPKDIDQD</sequence>
<evidence type="ECO:0000256" key="1">
    <source>
        <dbReference type="SAM" id="Coils"/>
    </source>
</evidence>
<dbReference type="Pfam" id="PF03732">
    <property type="entry name" value="Retrotrans_gag"/>
    <property type="match status" value="1"/>
</dbReference>
<reference evidence="5" key="2">
    <citation type="submission" date="2021-12" db="EMBL/GenBank/DDBJ databases">
        <title>Resequencing data analysis of finger millet.</title>
        <authorList>
            <person name="Hatakeyama M."/>
            <person name="Aluri S."/>
            <person name="Balachadran M.T."/>
            <person name="Sivarajan S.R."/>
            <person name="Poveda L."/>
            <person name="Shimizu-Inatsugi R."/>
            <person name="Schlapbach R."/>
            <person name="Sreeman S.M."/>
            <person name="Shimizu K.K."/>
        </authorList>
    </citation>
    <scope>NUCLEOTIDE SEQUENCE</scope>
</reference>
<keyword evidence="1" id="KW-0175">Coiled coil</keyword>
<name>A0AAV5FZP8_ELECO</name>
<organism evidence="5 6">
    <name type="scientific">Eleusine coracana subsp. coracana</name>
    <dbReference type="NCBI Taxonomy" id="191504"/>
    <lineage>
        <taxon>Eukaryota</taxon>
        <taxon>Viridiplantae</taxon>
        <taxon>Streptophyta</taxon>
        <taxon>Embryophyta</taxon>
        <taxon>Tracheophyta</taxon>
        <taxon>Spermatophyta</taxon>
        <taxon>Magnoliopsida</taxon>
        <taxon>Liliopsida</taxon>
        <taxon>Poales</taxon>
        <taxon>Poaceae</taxon>
        <taxon>PACMAD clade</taxon>
        <taxon>Chloridoideae</taxon>
        <taxon>Cynodonteae</taxon>
        <taxon>Eleusininae</taxon>
        <taxon>Eleusine</taxon>
    </lineage>
</organism>
<feature type="region of interest" description="Disordered" evidence="2">
    <location>
        <begin position="302"/>
        <end position="385"/>
    </location>
</feature>
<reference evidence="5" key="1">
    <citation type="journal article" date="2018" name="DNA Res.">
        <title>Multiple hybrid de novo genome assembly of finger millet, an orphan allotetraploid crop.</title>
        <authorList>
            <person name="Hatakeyama M."/>
            <person name="Aluri S."/>
            <person name="Balachadran M.T."/>
            <person name="Sivarajan S.R."/>
            <person name="Patrignani A."/>
            <person name="Gruter S."/>
            <person name="Poveda L."/>
            <person name="Shimizu-Inatsugi R."/>
            <person name="Baeten J."/>
            <person name="Francoijs K.J."/>
            <person name="Nataraja K.N."/>
            <person name="Reddy Y.A.N."/>
            <person name="Phadnis S."/>
            <person name="Ravikumar R.L."/>
            <person name="Schlapbach R."/>
            <person name="Sreeman S.M."/>
            <person name="Shimizu K.K."/>
        </authorList>
    </citation>
    <scope>NUCLEOTIDE SEQUENCE</scope>
</reference>
<feature type="compositionally biased region" description="Low complexity" evidence="2">
    <location>
        <begin position="356"/>
        <end position="374"/>
    </location>
</feature>
<dbReference type="AlphaFoldDB" id="A0AAV5FZP8"/>
<dbReference type="EMBL" id="BQKI01000224">
    <property type="protein sequence ID" value="GJN41144.1"/>
    <property type="molecule type" value="Genomic_DNA"/>
</dbReference>
<evidence type="ECO:0000313" key="4">
    <source>
        <dbReference type="EMBL" id="GJN40316.1"/>
    </source>
</evidence>
<keyword evidence="6" id="KW-1185">Reference proteome</keyword>
<feature type="domain" description="Retrotransposon gag" evidence="3">
    <location>
        <begin position="174"/>
        <end position="264"/>
    </location>
</feature>
<feature type="region of interest" description="Disordered" evidence="2">
    <location>
        <begin position="446"/>
        <end position="467"/>
    </location>
</feature>
<gene>
    <name evidence="5" type="primary">gn00479</name>
    <name evidence="4" type="synonym">gb29517</name>
    <name evidence="4" type="ORF">PR202_gb29517</name>
    <name evidence="5" type="ORF">PR202_gn00479</name>
</gene>
<evidence type="ECO:0000313" key="6">
    <source>
        <dbReference type="Proteomes" id="UP001054889"/>
    </source>
</evidence>
<evidence type="ECO:0000313" key="5">
    <source>
        <dbReference type="EMBL" id="GJN41144.1"/>
    </source>
</evidence>
<dbReference type="EMBL" id="BQKI01000112">
    <property type="protein sequence ID" value="GJN40316.1"/>
    <property type="molecule type" value="Genomic_DNA"/>
</dbReference>
<feature type="coiled-coil region" evidence="1">
    <location>
        <begin position="549"/>
        <end position="590"/>
    </location>
</feature>
<protein>
    <recommendedName>
        <fullName evidence="3">Retrotransposon gag domain-containing protein</fullName>
    </recommendedName>
</protein>
<accession>A0AAV5FZP8</accession>
<feature type="region of interest" description="Disordered" evidence="2">
    <location>
        <begin position="626"/>
        <end position="645"/>
    </location>
</feature>
<feature type="compositionally biased region" description="Acidic residues" evidence="2">
    <location>
        <begin position="629"/>
        <end position="638"/>
    </location>
</feature>
<comment type="caution">
    <text evidence="5">The sequence shown here is derived from an EMBL/GenBank/DDBJ whole genome shotgun (WGS) entry which is preliminary data.</text>
</comment>